<accession>A0A7W6GSE2</accession>
<dbReference type="RefSeq" id="WP_183965129.1">
    <property type="nucleotide sequence ID" value="NZ_BAABBZ010000018.1"/>
</dbReference>
<dbReference type="EMBL" id="JACIEJ010000004">
    <property type="protein sequence ID" value="MBB3985503.1"/>
    <property type="molecule type" value="Genomic_DNA"/>
</dbReference>
<reference evidence="2 3" key="1">
    <citation type="submission" date="2020-08" db="EMBL/GenBank/DDBJ databases">
        <title>Genomic Encyclopedia of Type Strains, Phase IV (KMG-IV): sequencing the most valuable type-strain genomes for metagenomic binning, comparative biology and taxonomic classification.</title>
        <authorList>
            <person name="Goeker M."/>
        </authorList>
    </citation>
    <scope>NUCLEOTIDE SEQUENCE [LARGE SCALE GENOMIC DNA]</scope>
    <source>
        <strain evidence="2 3">DSM 102235</strain>
    </source>
</reference>
<organism evidence="2 3">
    <name type="scientific">Sagittula marina</name>
    <dbReference type="NCBI Taxonomy" id="943940"/>
    <lineage>
        <taxon>Bacteria</taxon>
        <taxon>Pseudomonadati</taxon>
        <taxon>Pseudomonadota</taxon>
        <taxon>Alphaproteobacteria</taxon>
        <taxon>Rhodobacterales</taxon>
        <taxon>Roseobacteraceae</taxon>
        <taxon>Sagittula</taxon>
    </lineage>
</organism>
<sequence length="155" mass="17413">MEGLIDLLLSFVEDHSAYNVAGMDHPVVVEVSRQDLTKQFFRGRAHMMPADGVEERLNALYVAGRDGPDVIFIVPAEEVSGASYFDNPHDNPLWREILLHELVHHAQNQQGGETWSCVSRGEAEAYEIGGVYLETLGLPDPMSNRNIWKDLYESC</sequence>
<protein>
    <recommendedName>
        <fullName evidence="1">DUF6647 domain-containing protein</fullName>
    </recommendedName>
</protein>
<dbReference type="Pfam" id="PF20352">
    <property type="entry name" value="DUF6647"/>
    <property type="match status" value="1"/>
</dbReference>
<dbReference type="Proteomes" id="UP000541426">
    <property type="component" value="Unassembled WGS sequence"/>
</dbReference>
<dbReference type="AlphaFoldDB" id="A0A7W6GSE2"/>
<evidence type="ECO:0000313" key="2">
    <source>
        <dbReference type="EMBL" id="MBB3985503.1"/>
    </source>
</evidence>
<evidence type="ECO:0000259" key="1">
    <source>
        <dbReference type="Pfam" id="PF20352"/>
    </source>
</evidence>
<evidence type="ECO:0000313" key="3">
    <source>
        <dbReference type="Proteomes" id="UP000541426"/>
    </source>
</evidence>
<proteinExistence type="predicted"/>
<comment type="caution">
    <text evidence="2">The sequence shown here is derived from an EMBL/GenBank/DDBJ whole genome shotgun (WGS) entry which is preliminary data.</text>
</comment>
<feature type="domain" description="DUF6647" evidence="1">
    <location>
        <begin position="91"/>
        <end position="139"/>
    </location>
</feature>
<keyword evidence="3" id="KW-1185">Reference proteome</keyword>
<gene>
    <name evidence="2" type="ORF">GGQ68_001836</name>
</gene>
<dbReference type="InterPro" id="IPR046589">
    <property type="entry name" value="DUF6647"/>
</dbReference>
<name>A0A7W6GSE2_9RHOB</name>